<feature type="transmembrane region" description="Helical" evidence="2">
    <location>
        <begin position="239"/>
        <end position="260"/>
    </location>
</feature>
<comment type="caution">
    <text evidence="3">The sequence shown here is derived from an EMBL/GenBank/DDBJ whole genome shotgun (WGS) entry which is preliminary data.</text>
</comment>
<dbReference type="EMBL" id="LKCN02000023">
    <property type="protein sequence ID" value="RCI07880.1"/>
    <property type="molecule type" value="Genomic_DNA"/>
</dbReference>
<reference evidence="3 4" key="1">
    <citation type="journal article" date="2015" name="BMC Genomics">
        <title>Insights from the genome of Ophiocordyceps polyrhachis-furcata to pathogenicity and host specificity in insect fungi.</title>
        <authorList>
            <person name="Wichadakul D."/>
            <person name="Kobmoo N."/>
            <person name="Ingsriswang S."/>
            <person name="Tangphatsornruang S."/>
            <person name="Chantasingh D."/>
            <person name="Luangsa-ard J.J."/>
            <person name="Eurwilaichitr L."/>
        </authorList>
    </citation>
    <scope>NUCLEOTIDE SEQUENCE [LARGE SCALE GENOMIC DNA]</scope>
    <source>
        <strain evidence="3 4">BCC 54312</strain>
    </source>
</reference>
<feature type="region of interest" description="Disordered" evidence="1">
    <location>
        <begin position="10"/>
        <end position="45"/>
    </location>
</feature>
<evidence type="ECO:0000256" key="2">
    <source>
        <dbReference type="SAM" id="Phobius"/>
    </source>
</evidence>
<evidence type="ECO:0000313" key="3">
    <source>
        <dbReference type="EMBL" id="RCI07880.1"/>
    </source>
</evidence>
<sequence>MTTHLSVVVVVDHPPPTTTSTSTSTTPATTPASRPVRPSFNSHVTSDRLREGAGLYLPPPFRTDRASNLRKGRTSVFKEMGLEACQVQIPLHRQVPQPPVSVSGCARCAGPGSDSLAGASGTTTAASSPSPSSSCLSFSSFLLFLLFFFFFPVSSATSRRSSKCVCGPLNDDGPSSHTDTCSRPLMLYSTIRSVGNSDPSDIYYFFFLVVVVVVVVLAVQDADNGVGQVRPFVAEFLQAPSVVFFVVVVVVVVVVVLFVVVVVVVVVIIVVVVVVVVVVVIPILILVVPANGQVLRVLKHKVIDIHMPVQRSRHHVAILPQAQRIPLPTRLVPVLLAVRPGRRHVAHENGLHAGLSQALQLTAQPLHVLVPGLRQPRAAVDGVVALEEEHGVEADDGEPPGDDVDGEPATAAKGLALLVGDEALPQVAVGPKPAVGPGAERVVRQEIIVAEIGHHRHRQPAIGRGKGVQELCGDGPVRFEDAGGVSRVFIITAVTGRVAGPNDKVDVILDIASYPVKGGVDEGPRRVATRLFRAVEAGRTVTAMACVAVGRV</sequence>
<dbReference type="Proteomes" id="UP000253664">
    <property type="component" value="Unassembled WGS sequence"/>
</dbReference>
<feature type="compositionally biased region" description="Low complexity" evidence="1">
    <location>
        <begin position="10"/>
        <end position="38"/>
    </location>
</feature>
<evidence type="ECO:0000256" key="1">
    <source>
        <dbReference type="SAM" id="MobiDB-lite"/>
    </source>
</evidence>
<evidence type="ECO:0000313" key="4">
    <source>
        <dbReference type="Proteomes" id="UP000253664"/>
    </source>
</evidence>
<name>A0A367L0C5_9HYPO</name>
<keyword evidence="2" id="KW-0812">Transmembrane</keyword>
<keyword evidence="2" id="KW-0472">Membrane</keyword>
<dbReference type="OrthoDB" id="10251809at2759"/>
<protein>
    <submittedName>
        <fullName evidence="3">Uncharacterized protein</fullName>
    </submittedName>
</protein>
<dbReference type="STRING" id="1330021.A0A367L0C5"/>
<gene>
    <name evidence="3" type="ORF">L249_5874</name>
</gene>
<proteinExistence type="predicted"/>
<feature type="transmembrane region" description="Helical" evidence="2">
    <location>
        <begin position="265"/>
        <end position="288"/>
    </location>
</feature>
<feature type="transmembrane region" description="Helical" evidence="2">
    <location>
        <begin position="136"/>
        <end position="153"/>
    </location>
</feature>
<organism evidence="3 4">
    <name type="scientific">Ophiocordyceps polyrhachis-furcata BCC 54312</name>
    <dbReference type="NCBI Taxonomy" id="1330021"/>
    <lineage>
        <taxon>Eukaryota</taxon>
        <taxon>Fungi</taxon>
        <taxon>Dikarya</taxon>
        <taxon>Ascomycota</taxon>
        <taxon>Pezizomycotina</taxon>
        <taxon>Sordariomycetes</taxon>
        <taxon>Hypocreomycetidae</taxon>
        <taxon>Hypocreales</taxon>
        <taxon>Ophiocordycipitaceae</taxon>
        <taxon>Ophiocordyceps</taxon>
    </lineage>
</organism>
<keyword evidence="2" id="KW-1133">Transmembrane helix</keyword>
<dbReference type="AlphaFoldDB" id="A0A367L0C5"/>
<keyword evidence="4" id="KW-1185">Reference proteome</keyword>
<feature type="transmembrane region" description="Helical" evidence="2">
    <location>
        <begin position="202"/>
        <end position="219"/>
    </location>
</feature>
<accession>A0A367L0C5</accession>